<keyword evidence="2" id="KW-1185">Reference proteome</keyword>
<dbReference type="GeneID" id="25368758"/>
<dbReference type="EMBL" id="KL584783">
    <property type="protein sequence ID" value="KEQ90954.1"/>
    <property type="molecule type" value="Genomic_DNA"/>
</dbReference>
<dbReference type="HOGENOM" id="CLU_1758461_0_0_1"/>
<organism evidence="1 2">
    <name type="scientific">Aureobasidium subglaciale (strain EXF-2481)</name>
    <name type="common">Aureobasidium pullulans var. subglaciale</name>
    <dbReference type="NCBI Taxonomy" id="1043005"/>
    <lineage>
        <taxon>Eukaryota</taxon>
        <taxon>Fungi</taxon>
        <taxon>Dikarya</taxon>
        <taxon>Ascomycota</taxon>
        <taxon>Pezizomycotina</taxon>
        <taxon>Dothideomycetes</taxon>
        <taxon>Dothideomycetidae</taxon>
        <taxon>Dothideales</taxon>
        <taxon>Saccotheciaceae</taxon>
        <taxon>Aureobasidium</taxon>
    </lineage>
</organism>
<gene>
    <name evidence="1" type="ORF">AUEXF2481DRAFT_518297</name>
</gene>
<evidence type="ECO:0000313" key="2">
    <source>
        <dbReference type="Proteomes" id="UP000030641"/>
    </source>
</evidence>
<name>A0A074Y4S3_AURSE</name>
<dbReference type="InParanoid" id="A0A074Y4S3"/>
<reference evidence="1 2" key="1">
    <citation type="journal article" date="2014" name="BMC Genomics">
        <title>Genome sequencing of four Aureobasidium pullulans varieties: biotechnological potential, stress tolerance, and description of new species.</title>
        <authorList>
            <person name="Gostin Ar C."/>
            <person name="Ohm R.A."/>
            <person name="Kogej T."/>
            <person name="Sonjak S."/>
            <person name="Turk M."/>
            <person name="Zajc J."/>
            <person name="Zalar P."/>
            <person name="Grube M."/>
            <person name="Sun H."/>
            <person name="Han J."/>
            <person name="Sharma A."/>
            <person name="Chiniquy J."/>
            <person name="Ngan C.Y."/>
            <person name="Lipzen A."/>
            <person name="Barry K."/>
            <person name="Grigoriev I.V."/>
            <person name="Gunde-Cimerman N."/>
        </authorList>
    </citation>
    <scope>NUCLEOTIDE SEQUENCE [LARGE SCALE GENOMIC DNA]</scope>
    <source>
        <strain evidence="1 2">EXF-2481</strain>
    </source>
</reference>
<dbReference type="AlphaFoldDB" id="A0A074Y4S3"/>
<dbReference type="RefSeq" id="XP_013339495.1">
    <property type="nucleotide sequence ID" value="XM_013484041.1"/>
</dbReference>
<accession>A0A074Y4S3</accession>
<evidence type="ECO:0000313" key="1">
    <source>
        <dbReference type="EMBL" id="KEQ90954.1"/>
    </source>
</evidence>
<protein>
    <submittedName>
        <fullName evidence="1">Uncharacterized protein</fullName>
    </submittedName>
</protein>
<dbReference type="Proteomes" id="UP000030641">
    <property type="component" value="Unassembled WGS sequence"/>
</dbReference>
<proteinExistence type="predicted"/>
<sequence length="148" mass="16382">MPSPCLVWYTTLLDHHHLITSALQSCTSNTQTSYSIPAINDLPRSFPNQTIFVVPLSPPRRRSALQPVLVLRLVDHLSSARPVQPLKSTDGRSLLRRGLRHGCPESTSCPSADPDIQHARCLRLFTSSLFGASRYLLSSYLSARCLAT</sequence>